<evidence type="ECO:0000256" key="3">
    <source>
        <dbReference type="ARBA" id="ARBA00018787"/>
    </source>
</evidence>
<dbReference type="PANTHER" id="PTHR35794:SF2">
    <property type="entry name" value="CELL DIVISION PROTEIN DIVIVA"/>
    <property type="match status" value="1"/>
</dbReference>
<evidence type="ECO:0000256" key="8">
    <source>
        <dbReference type="ARBA" id="ARBA00031737"/>
    </source>
</evidence>
<organism evidence="11 12">
    <name type="scientific">Actinoplanes cyaneus</name>
    <dbReference type="NCBI Taxonomy" id="52696"/>
    <lineage>
        <taxon>Bacteria</taxon>
        <taxon>Bacillati</taxon>
        <taxon>Actinomycetota</taxon>
        <taxon>Actinomycetes</taxon>
        <taxon>Micromonosporales</taxon>
        <taxon>Micromonosporaceae</taxon>
        <taxon>Actinoplanes</taxon>
    </lineage>
</organism>
<protein>
    <recommendedName>
        <fullName evidence="3">Cell wall synthesis protein Wag31</fullName>
    </recommendedName>
    <alternativeName>
        <fullName evidence="8">Antigen 84</fullName>
    </alternativeName>
</protein>
<evidence type="ECO:0000256" key="1">
    <source>
        <dbReference type="ARBA" id="ARBA00004496"/>
    </source>
</evidence>
<evidence type="ECO:0000256" key="6">
    <source>
        <dbReference type="ARBA" id="ARBA00023054"/>
    </source>
</evidence>
<evidence type="ECO:0000313" key="12">
    <source>
        <dbReference type="Proteomes" id="UP000619479"/>
    </source>
</evidence>
<keyword evidence="12" id="KW-1185">Reference proteome</keyword>
<dbReference type="Gene3D" id="6.10.250.660">
    <property type="match status" value="1"/>
</dbReference>
<keyword evidence="6 9" id="KW-0175">Coiled coil</keyword>
<keyword evidence="7" id="KW-0131">Cell cycle</keyword>
<dbReference type="InterPro" id="IPR019933">
    <property type="entry name" value="DivIVA_domain"/>
</dbReference>
<dbReference type="Proteomes" id="UP000619479">
    <property type="component" value="Unassembled WGS sequence"/>
</dbReference>
<gene>
    <name evidence="11" type="ORF">Acy02nite_25590</name>
</gene>
<evidence type="ECO:0000256" key="7">
    <source>
        <dbReference type="ARBA" id="ARBA00023306"/>
    </source>
</evidence>
<evidence type="ECO:0000256" key="10">
    <source>
        <dbReference type="SAM" id="MobiDB-lite"/>
    </source>
</evidence>
<evidence type="ECO:0000313" key="11">
    <source>
        <dbReference type="EMBL" id="GID64678.1"/>
    </source>
</evidence>
<dbReference type="RefSeq" id="WP_203740178.1">
    <property type="nucleotide sequence ID" value="NZ_BAAAUC010000048.1"/>
</dbReference>
<dbReference type="NCBIfam" id="TIGR03544">
    <property type="entry name" value="DivI1A_domain"/>
    <property type="match status" value="1"/>
</dbReference>
<proteinExistence type="inferred from homology"/>
<feature type="region of interest" description="Disordered" evidence="10">
    <location>
        <begin position="1"/>
        <end position="23"/>
    </location>
</feature>
<dbReference type="AlphaFoldDB" id="A0A919IJN6"/>
<dbReference type="InterPro" id="IPR007793">
    <property type="entry name" value="DivIVA_fam"/>
</dbReference>
<sequence>MGITPAEIGSMAFRRPRPGTSGYHEDQVDAFLQDVAGELQRLEAENRALSDRLAPDDLAERVRRAELDCLRAEEHARALRAELDKAKNATIKLDNPHMLELAQRNADEHVAEARREADALVEQASTRAGQLVSDAQLRASTIVADARHAHAEAISGIEAQRAAMLDEIGDLAAQIERQRAAVSGDIAARLSEFTA</sequence>
<dbReference type="EMBL" id="BOMH01000018">
    <property type="protein sequence ID" value="GID64678.1"/>
    <property type="molecule type" value="Genomic_DNA"/>
</dbReference>
<evidence type="ECO:0000256" key="9">
    <source>
        <dbReference type="SAM" id="Coils"/>
    </source>
</evidence>
<dbReference type="Pfam" id="PF05103">
    <property type="entry name" value="DivIVA"/>
    <property type="match status" value="1"/>
</dbReference>
<evidence type="ECO:0000256" key="5">
    <source>
        <dbReference type="ARBA" id="ARBA00022618"/>
    </source>
</evidence>
<name>A0A919IJN6_9ACTN</name>
<dbReference type="PANTHER" id="PTHR35794">
    <property type="entry name" value="CELL DIVISION PROTEIN DIVIVA"/>
    <property type="match status" value="1"/>
</dbReference>
<dbReference type="GO" id="GO:0005737">
    <property type="term" value="C:cytoplasm"/>
    <property type="evidence" value="ECO:0007669"/>
    <property type="project" value="UniProtKB-SubCell"/>
</dbReference>
<reference evidence="11" key="1">
    <citation type="submission" date="2021-01" db="EMBL/GenBank/DDBJ databases">
        <title>Whole genome shotgun sequence of Actinoplanes cyaneus NBRC 14990.</title>
        <authorList>
            <person name="Komaki H."/>
            <person name="Tamura T."/>
        </authorList>
    </citation>
    <scope>NUCLEOTIDE SEQUENCE</scope>
    <source>
        <strain evidence="11">NBRC 14990</strain>
    </source>
</reference>
<keyword evidence="5" id="KW-0132">Cell division</keyword>
<comment type="subcellular location">
    <subcellularLocation>
        <location evidence="1">Cytoplasm</location>
    </subcellularLocation>
</comment>
<comment type="similarity">
    <text evidence="2">Belongs to the DivIVA family.</text>
</comment>
<keyword evidence="4" id="KW-0963">Cytoplasm</keyword>
<evidence type="ECO:0000256" key="4">
    <source>
        <dbReference type="ARBA" id="ARBA00022490"/>
    </source>
</evidence>
<evidence type="ECO:0000256" key="2">
    <source>
        <dbReference type="ARBA" id="ARBA00009008"/>
    </source>
</evidence>
<comment type="caution">
    <text evidence="11">The sequence shown here is derived from an EMBL/GenBank/DDBJ whole genome shotgun (WGS) entry which is preliminary data.</text>
</comment>
<accession>A0A919IJN6</accession>
<feature type="coiled-coil region" evidence="9">
    <location>
        <begin position="32"/>
        <end position="123"/>
    </location>
</feature>
<dbReference type="GO" id="GO:0051301">
    <property type="term" value="P:cell division"/>
    <property type="evidence" value="ECO:0007669"/>
    <property type="project" value="UniProtKB-KW"/>
</dbReference>